<feature type="region of interest" description="Disordered" evidence="3">
    <location>
        <begin position="1"/>
        <end position="27"/>
    </location>
</feature>
<name>A0A848LYW4_9BACT</name>
<dbReference type="SUPFAM" id="SSF46689">
    <property type="entry name" value="Homeodomain-like"/>
    <property type="match status" value="1"/>
</dbReference>
<protein>
    <submittedName>
        <fullName evidence="5">TetR/AcrR family transcriptional regulator</fullName>
    </submittedName>
</protein>
<sequence>MKKQGEAKEGAKRGRGRPRGATEQGLETRQHLYETSLRLIAARGFDETTLRDIAQEAGVSVGLLYRYFPSKRAIVLALYEELSARYAEAAVKMGVGPWRERFLFALRTSLEVLGPHREPLTALVPVLVGGKEEGLFSPGTAFSRLRVQGAFVDAALGATDAPGGTTGPALGRVLYMVHLAVVLWWLLDKSPRQRATDGLIRLLERLLLPASLALKVPGAGAFVRTADALFRQGLLGEPAAPGDAGEEPAS</sequence>
<keyword evidence="1 2" id="KW-0238">DNA-binding</keyword>
<evidence type="ECO:0000256" key="3">
    <source>
        <dbReference type="SAM" id="MobiDB-lite"/>
    </source>
</evidence>
<dbReference type="PANTHER" id="PTHR30055">
    <property type="entry name" value="HTH-TYPE TRANSCRIPTIONAL REGULATOR RUTR"/>
    <property type="match status" value="1"/>
</dbReference>
<dbReference type="RefSeq" id="WP_169352147.1">
    <property type="nucleotide sequence ID" value="NZ_JABBJJ010000517.1"/>
</dbReference>
<organism evidence="5 6">
    <name type="scientific">Pyxidicoccus fallax</name>
    <dbReference type="NCBI Taxonomy" id="394095"/>
    <lineage>
        <taxon>Bacteria</taxon>
        <taxon>Pseudomonadati</taxon>
        <taxon>Myxococcota</taxon>
        <taxon>Myxococcia</taxon>
        <taxon>Myxococcales</taxon>
        <taxon>Cystobacterineae</taxon>
        <taxon>Myxococcaceae</taxon>
        <taxon>Pyxidicoccus</taxon>
    </lineage>
</organism>
<reference evidence="5 6" key="1">
    <citation type="submission" date="2020-04" db="EMBL/GenBank/DDBJ databases">
        <title>Draft genome of Pyxidicoccus fallax type strain.</title>
        <authorList>
            <person name="Whitworth D.E."/>
        </authorList>
    </citation>
    <scope>NUCLEOTIDE SEQUENCE [LARGE SCALE GENOMIC DNA]</scope>
    <source>
        <strain evidence="5 6">DSM 14698</strain>
    </source>
</reference>
<dbReference type="PANTHER" id="PTHR30055:SF226">
    <property type="entry name" value="HTH-TYPE TRANSCRIPTIONAL REGULATOR PKSA"/>
    <property type="match status" value="1"/>
</dbReference>
<dbReference type="InterPro" id="IPR001647">
    <property type="entry name" value="HTH_TetR"/>
</dbReference>
<keyword evidence="6" id="KW-1185">Reference proteome</keyword>
<dbReference type="PRINTS" id="PR00455">
    <property type="entry name" value="HTHTETR"/>
</dbReference>
<dbReference type="SUPFAM" id="SSF48498">
    <property type="entry name" value="Tetracyclin repressor-like, C-terminal domain"/>
    <property type="match status" value="1"/>
</dbReference>
<dbReference type="InterPro" id="IPR036271">
    <property type="entry name" value="Tet_transcr_reg_TetR-rel_C_sf"/>
</dbReference>
<gene>
    <name evidence="5" type="ORF">HG543_50485</name>
</gene>
<dbReference type="Pfam" id="PF00440">
    <property type="entry name" value="TetR_N"/>
    <property type="match status" value="1"/>
</dbReference>
<dbReference type="AlphaFoldDB" id="A0A848LYW4"/>
<feature type="domain" description="HTH tetR-type" evidence="4">
    <location>
        <begin position="26"/>
        <end position="86"/>
    </location>
</feature>
<evidence type="ECO:0000256" key="1">
    <source>
        <dbReference type="ARBA" id="ARBA00023125"/>
    </source>
</evidence>
<dbReference type="InterPro" id="IPR009057">
    <property type="entry name" value="Homeodomain-like_sf"/>
</dbReference>
<feature type="DNA-binding region" description="H-T-H motif" evidence="2">
    <location>
        <begin position="49"/>
        <end position="68"/>
    </location>
</feature>
<evidence type="ECO:0000313" key="5">
    <source>
        <dbReference type="EMBL" id="NMO23036.1"/>
    </source>
</evidence>
<comment type="caution">
    <text evidence="5">The sequence shown here is derived from an EMBL/GenBank/DDBJ whole genome shotgun (WGS) entry which is preliminary data.</text>
</comment>
<evidence type="ECO:0000259" key="4">
    <source>
        <dbReference type="PROSITE" id="PS50977"/>
    </source>
</evidence>
<evidence type="ECO:0000313" key="6">
    <source>
        <dbReference type="Proteomes" id="UP000518300"/>
    </source>
</evidence>
<dbReference type="GO" id="GO:0000976">
    <property type="term" value="F:transcription cis-regulatory region binding"/>
    <property type="evidence" value="ECO:0007669"/>
    <property type="project" value="TreeGrafter"/>
</dbReference>
<dbReference type="InterPro" id="IPR023772">
    <property type="entry name" value="DNA-bd_HTH_TetR-type_CS"/>
</dbReference>
<dbReference type="EMBL" id="JABBJJ010000517">
    <property type="protein sequence ID" value="NMO23036.1"/>
    <property type="molecule type" value="Genomic_DNA"/>
</dbReference>
<proteinExistence type="predicted"/>
<dbReference type="Gene3D" id="1.10.357.10">
    <property type="entry name" value="Tetracycline Repressor, domain 2"/>
    <property type="match status" value="1"/>
</dbReference>
<dbReference type="GO" id="GO:0003700">
    <property type="term" value="F:DNA-binding transcription factor activity"/>
    <property type="evidence" value="ECO:0007669"/>
    <property type="project" value="TreeGrafter"/>
</dbReference>
<dbReference type="PROSITE" id="PS01081">
    <property type="entry name" value="HTH_TETR_1"/>
    <property type="match status" value="1"/>
</dbReference>
<accession>A0A848LYW4</accession>
<dbReference type="Proteomes" id="UP000518300">
    <property type="component" value="Unassembled WGS sequence"/>
</dbReference>
<dbReference type="PROSITE" id="PS50977">
    <property type="entry name" value="HTH_TETR_2"/>
    <property type="match status" value="1"/>
</dbReference>
<evidence type="ECO:0000256" key="2">
    <source>
        <dbReference type="PROSITE-ProRule" id="PRU00335"/>
    </source>
</evidence>
<dbReference type="InterPro" id="IPR050109">
    <property type="entry name" value="HTH-type_TetR-like_transc_reg"/>
</dbReference>
<feature type="compositionally biased region" description="Basic and acidic residues" evidence="3">
    <location>
        <begin position="1"/>
        <end position="12"/>
    </location>
</feature>